<reference evidence="5 6" key="1">
    <citation type="journal article" date="2019" name="Mol. Biol. Evol.">
        <title>Blast fungal genomes show frequent chromosomal changes, gene gains and losses, and effector gene turnover.</title>
        <authorList>
            <person name="Gomez Luciano L.B."/>
            <person name="Jason Tsai I."/>
            <person name="Chuma I."/>
            <person name="Tosa Y."/>
            <person name="Chen Y.H."/>
            <person name="Li J.Y."/>
            <person name="Li M.Y."/>
            <person name="Jade Lu M.Y."/>
            <person name="Nakayashiki H."/>
            <person name="Li W.H."/>
        </authorList>
    </citation>
    <scope>NUCLEOTIDE SEQUENCE [LARGE SCALE GENOMIC DNA]</scope>
    <source>
        <strain evidence="5">MZ5-1-6</strain>
    </source>
</reference>
<protein>
    <recommendedName>
        <fullName evidence="7">Ribosome biogenesis protein Urb1</fullName>
    </recommendedName>
</protein>
<dbReference type="SUPFAM" id="SSF48371">
    <property type="entry name" value="ARM repeat"/>
    <property type="match status" value="1"/>
</dbReference>
<dbReference type="Pfam" id="PF16201">
    <property type="entry name" value="NopRA1"/>
    <property type="match status" value="1"/>
</dbReference>
<dbReference type="InterPro" id="IPR059018">
    <property type="entry name" value="HEAT_URB1"/>
</dbReference>
<dbReference type="PANTHER" id="PTHR13500">
    <property type="entry name" value="NUCLEOLAR PRERIBOSOMAL-ASSOCIATED PROTEIN 1"/>
    <property type="match status" value="1"/>
</dbReference>
<dbReference type="InterPro" id="IPR021714">
    <property type="entry name" value="URB1_N"/>
</dbReference>
<evidence type="ECO:0000259" key="3">
    <source>
        <dbReference type="Pfam" id="PF16201"/>
    </source>
</evidence>
<name>A0A4P7N8B3_PYROR</name>
<dbReference type="GO" id="GO:0000463">
    <property type="term" value="P:maturation of LSU-rRNA from tricistronic rRNA transcript (SSU-rRNA, 5.8S rRNA, LSU-rRNA)"/>
    <property type="evidence" value="ECO:0007669"/>
    <property type="project" value="TreeGrafter"/>
</dbReference>
<feature type="domain" description="URB1 N-terminal" evidence="2">
    <location>
        <begin position="170"/>
        <end position="514"/>
    </location>
</feature>
<sequence>MTELREKVGGYGGVPSAPTCQPAGSLRQSIGTLAPQFGGSNFRPPKLFVLVAGRTFQSRKPWPVHRTVDAMGKRLSQGFSLGNESRKRQKVVHEVPTSEEVHSARQLVQLLFCDQDLGKARHGLQSFKLLLDHLTFPETPENSQHWAILRQFLDASAPREAQDADAVFVPDIMATWALAAQAGNDEVLSSVAVVLALLIKILSQVLDMRSYGLGICRTLLQRKQLELLAKNLSAEKSKSFIISPTLRMIGEAISFDGGLLASAFFRARKFTYHSFSRNMRIKYLGDGVEERNRPSTRTCAIRLLISTLRFLPWEAKRELLYERDLAAALTSSIKDDPHYLVLEVLDGLKAHVLLDKKLPVETKGRLLNSTTLPRFALLYTYSHSNKAPSRPIDDAVHEFLRSACTTPGAGVLRSDSGLYPKGINVTAGHMRGSTFEHNIGLDRIVWMDKFANEIPVHNSTLSEFVKTLRPWTSTKQSELLVSILQAAPELIADYFMHKKDFSFEPKLSATWIGYAALIYSAVQLDLPPFFGQKDEYAPVPPPISIILDNILPLTLNQKVLCKCLSHDIKLISFFATRILVVALQKLEVALRMMKEASLASGPVWSEASRRLMEEFMQRCPSLSYVITNFRRIPEEDSLSREAASRLLRLYYHTVPQIALAAKFDVSPLLVNAIKRLDSNKNSDQNEILSLMELENLVVIAKSSPGMRWFAKAEQLSVSPFTALLKVCVNAPKNVPLGPLEDVLTFVADEHDIFTPTSEGLRPCHLLMVLKTLNDRVELATADGFWAFLDNCLHRCSASPIRYLESVQDLAPDTRTGPLTATIHEQLPFAVALDSATVGVVKDFVSVYTTVARILKEHKPLLNTLQKTIDAQFDNALLYDPSFKETLKQEKRTHLSSHHGTAADTKEPSSGPGREAGDDGLMRLVAGLDPAEPDNSALIKWTSQSVDDIVEEGFATALIRLLVSEHVSIRKEALTNILKMAEKVKLSTYDEREQVWLLLVELVESCREPVDTGPVPGHIVAFACRALDVLKNPLHCLYDKVNVFLTRGPQWTLDRFPLLYDVLQEAPSRDDSYYAAVSWLLGYLLESLRTPSDLVLFHKRRVYERILSLASNGHMRTPLRSVLLKILYRTTSLEGGSTTLITRFGIIAWLEAQQAQRPSKAESDMLRALQIRLWETCDRSRIDEWSRKGIGLVLSDSGASDNNPKSNREEKAAKVSEKDSIQQRFKTRSGAADVSATLSKSAWAN</sequence>
<organism evidence="5 6">
    <name type="scientific">Pyricularia oryzae</name>
    <name type="common">Rice blast fungus</name>
    <name type="synonym">Magnaporthe oryzae</name>
    <dbReference type="NCBI Taxonomy" id="318829"/>
    <lineage>
        <taxon>Eukaryota</taxon>
        <taxon>Fungi</taxon>
        <taxon>Dikarya</taxon>
        <taxon>Ascomycota</taxon>
        <taxon>Pezizomycotina</taxon>
        <taxon>Sordariomycetes</taxon>
        <taxon>Sordariomycetidae</taxon>
        <taxon>Magnaporthales</taxon>
        <taxon>Pyriculariaceae</taxon>
        <taxon>Pyricularia</taxon>
    </lineage>
</organism>
<dbReference type="InterPro" id="IPR016024">
    <property type="entry name" value="ARM-type_fold"/>
</dbReference>
<evidence type="ECO:0000256" key="1">
    <source>
        <dbReference type="SAM" id="MobiDB-lite"/>
    </source>
</evidence>
<evidence type="ECO:0000313" key="6">
    <source>
        <dbReference type="Proteomes" id="UP000294847"/>
    </source>
</evidence>
<feature type="compositionally biased region" description="Basic and acidic residues" evidence="1">
    <location>
        <begin position="1205"/>
        <end position="1220"/>
    </location>
</feature>
<feature type="compositionally biased region" description="Polar residues" evidence="1">
    <location>
        <begin position="1235"/>
        <end position="1244"/>
    </location>
</feature>
<dbReference type="PANTHER" id="PTHR13500:SF0">
    <property type="entry name" value="NUCLEOLAR PRE-RIBOSOMAL-ASSOCIATED PROTEIN 1"/>
    <property type="match status" value="1"/>
</dbReference>
<evidence type="ECO:0000259" key="4">
    <source>
        <dbReference type="Pfam" id="PF26140"/>
    </source>
</evidence>
<dbReference type="Pfam" id="PF26140">
    <property type="entry name" value="HEAT_URB1"/>
    <property type="match status" value="1"/>
</dbReference>
<evidence type="ECO:0008006" key="7">
    <source>
        <dbReference type="Google" id="ProtNLM"/>
    </source>
</evidence>
<dbReference type="InterPro" id="IPR039844">
    <property type="entry name" value="URB1"/>
</dbReference>
<dbReference type="EMBL" id="CP034205">
    <property type="protein sequence ID" value="QBZ57196.1"/>
    <property type="molecule type" value="Genomic_DNA"/>
</dbReference>
<feature type="region of interest" description="Disordered" evidence="1">
    <location>
        <begin position="1195"/>
        <end position="1244"/>
    </location>
</feature>
<dbReference type="Proteomes" id="UP000294847">
    <property type="component" value="Chromosome 2"/>
</dbReference>
<feature type="region of interest" description="Disordered" evidence="1">
    <location>
        <begin position="1"/>
        <end position="23"/>
    </location>
</feature>
<feature type="domain" description="URB1 C-terminal" evidence="3">
    <location>
        <begin position="956"/>
        <end position="1148"/>
    </location>
</feature>
<dbReference type="GO" id="GO:0005730">
    <property type="term" value="C:nucleolus"/>
    <property type="evidence" value="ECO:0007669"/>
    <property type="project" value="TreeGrafter"/>
</dbReference>
<evidence type="ECO:0000313" key="5">
    <source>
        <dbReference type="EMBL" id="QBZ57196.1"/>
    </source>
</evidence>
<evidence type="ECO:0000259" key="2">
    <source>
        <dbReference type="Pfam" id="PF11707"/>
    </source>
</evidence>
<dbReference type="Pfam" id="PF11707">
    <property type="entry name" value="Npa1"/>
    <property type="match status" value="1"/>
</dbReference>
<dbReference type="InterPro" id="IPR032436">
    <property type="entry name" value="URB1_C"/>
</dbReference>
<feature type="region of interest" description="Disordered" evidence="1">
    <location>
        <begin position="888"/>
        <end position="918"/>
    </location>
</feature>
<gene>
    <name evidence="5" type="ORF">PoMZ_02120</name>
</gene>
<dbReference type="AlphaFoldDB" id="A0A4P7N8B3"/>
<accession>A0A4P7N8B3</accession>
<proteinExistence type="predicted"/>
<dbReference type="GO" id="GO:0000466">
    <property type="term" value="P:maturation of 5.8S rRNA from tricistronic rRNA transcript (SSU-rRNA, 5.8S rRNA, LSU-rRNA)"/>
    <property type="evidence" value="ECO:0007669"/>
    <property type="project" value="TreeGrafter"/>
</dbReference>
<feature type="domain" description="URB1 central HEAT repeat" evidence="4">
    <location>
        <begin position="703"/>
        <end position="885"/>
    </location>
</feature>